<dbReference type="AlphaFoldDB" id="A2C2Z8"/>
<evidence type="ECO:0000313" key="2">
    <source>
        <dbReference type="Proteomes" id="UP000002592"/>
    </source>
</evidence>
<reference evidence="2" key="1">
    <citation type="journal article" date="2007" name="PLoS Genet.">
        <title>Patterns and implications of gene gain and loss in the evolution of Prochlorococcus.</title>
        <authorList>
            <person name="Kettler G.C."/>
            <person name="Martiny A.C."/>
            <person name="Huang K."/>
            <person name="Zucker J."/>
            <person name="Coleman M.L."/>
            <person name="Rodrigue S."/>
            <person name="Chen F."/>
            <person name="Lapidus A."/>
            <person name="Ferriera S."/>
            <person name="Johnson J."/>
            <person name="Steglich C."/>
            <person name="Church G.M."/>
            <person name="Richardson P."/>
            <person name="Chisholm S.W."/>
        </authorList>
    </citation>
    <scope>NUCLEOTIDE SEQUENCE [LARGE SCALE GENOMIC DNA]</scope>
    <source>
        <strain evidence="2">NATL1A</strain>
    </source>
</reference>
<protein>
    <submittedName>
        <fullName evidence="1">Uncharacterized protein</fullName>
    </submittedName>
</protein>
<dbReference type="EMBL" id="CP000553">
    <property type="protein sequence ID" value="ABM75858.1"/>
    <property type="molecule type" value="Genomic_DNA"/>
</dbReference>
<dbReference type="Proteomes" id="UP000002592">
    <property type="component" value="Chromosome"/>
</dbReference>
<organism evidence="1 2">
    <name type="scientific">Prochlorococcus marinus (strain NATL1A)</name>
    <dbReference type="NCBI Taxonomy" id="167555"/>
    <lineage>
        <taxon>Bacteria</taxon>
        <taxon>Bacillati</taxon>
        <taxon>Cyanobacteriota</taxon>
        <taxon>Cyanophyceae</taxon>
        <taxon>Synechococcales</taxon>
        <taxon>Prochlorococcaceae</taxon>
        <taxon>Prochlorococcus</taxon>
    </lineage>
</organism>
<accession>A2C2Z8</accession>
<gene>
    <name evidence="1" type="ordered locus">NATL1_13001</name>
</gene>
<dbReference type="HOGENOM" id="CLU_3383259_0_0_3"/>
<name>A2C2Z8_PROM1</name>
<sequence length="33" mass="4153">MTYFNRVSLEEVLEEDIFFNYEQYSNLLEDSEW</sequence>
<dbReference type="KEGG" id="pme:NATL1_13001"/>
<evidence type="ECO:0000313" key="1">
    <source>
        <dbReference type="EMBL" id="ABM75858.1"/>
    </source>
</evidence>
<proteinExistence type="predicted"/>